<protein>
    <submittedName>
        <fullName evidence="2">Uncharacterized protein</fullName>
    </submittedName>
</protein>
<proteinExistence type="predicted"/>
<accession>A0A3S4Z471</accession>
<sequence length="152" mass="16361">MMVVAARKGDNEHVSEQLNDTRTRARGWPVVIIAALCVGAAVFVWRAVVAVTEAVVAGNYLVAVTTIVAALTWLAGCVGVVHNGKRMRRLAAIAWLINLLGAGAGLIWPEYFARVSPWFEAGSTYYYLPTLGVVVALAWLAWSRPAALAARQ</sequence>
<dbReference type="KEGG" id="tbw:NCTC13354_00222"/>
<dbReference type="AlphaFoldDB" id="A0A3S4Z471"/>
<keyword evidence="3" id="KW-1185">Reference proteome</keyword>
<keyword evidence="1" id="KW-0812">Transmembrane</keyword>
<keyword evidence="1" id="KW-1133">Transmembrane helix</keyword>
<reference evidence="2 3" key="1">
    <citation type="submission" date="2018-12" db="EMBL/GenBank/DDBJ databases">
        <authorList>
            <consortium name="Pathogen Informatics"/>
        </authorList>
    </citation>
    <scope>NUCLEOTIDE SEQUENCE [LARGE SCALE GENOMIC DNA]</scope>
    <source>
        <strain evidence="2 3">NCTC13354</strain>
    </source>
</reference>
<evidence type="ECO:0000256" key="1">
    <source>
        <dbReference type="SAM" id="Phobius"/>
    </source>
</evidence>
<evidence type="ECO:0000313" key="2">
    <source>
        <dbReference type="EMBL" id="VEI12539.1"/>
    </source>
</evidence>
<feature type="transmembrane region" description="Helical" evidence="1">
    <location>
        <begin position="27"/>
        <end position="48"/>
    </location>
</feature>
<keyword evidence="1" id="KW-0472">Membrane</keyword>
<dbReference type="EMBL" id="LR134476">
    <property type="protein sequence ID" value="VEI12539.1"/>
    <property type="molecule type" value="Genomic_DNA"/>
</dbReference>
<organism evidence="2 3">
    <name type="scientific">Trueperella bialowiezensis</name>
    <dbReference type="NCBI Taxonomy" id="312285"/>
    <lineage>
        <taxon>Bacteria</taxon>
        <taxon>Bacillati</taxon>
        <taxon>Actinomycetota</taxon>
        <taxon>Actinomycetes</taxon>
        <taxon>Actinomycetales</taxon>
        <taxon>Actinomycetaceae</taxon>
        <taxon>Trueperella</taxon>
    </lineage>
</organism>
<feature type="transmembrane region" description="Helical" evidence="1">
    <location>
        <begin position="124"/>
        <end position="142"/>
    </location>
</feature>
<name>A0A3S4Z471_9ACTO</name>
<feature type="transmembrane region" description="Helical" evidence="1">
    <location>
        <begin position="93"/>
        <end position="112"/>
    </location>
</feature>
<evidence type="ECO:0000313" key="3">
    <source>
        <dbReference type="Proteomes" id="UP000269542"/>
    </source>
</evidence>
<gene>
    <name evidence="2" type="ORF">NCTC13354_00222</name>
</gene>
<dbReference type="Proteomes" id="UP000269542">
    <property type="component" value="Chromosome"/>
</dbReference>
<feature type="transmembrane region" description="Helical" evidence="1">
    <location>
        <begin position="60"/>
        <end position="81"/>
    </location>
</feature>